<organism evidence="1 2">
    <name type="scientific">Serratia phage vB_SmaM_ 2050HW</name>
    <dbReference type="NCBI Taxonomy" id="2024252"/>
    <lineage>
        <taxon>Viruses</taxon>
        <taxon>Duplodnaviria</taxon>
        <taxon>Heunggongvirae</taxon>
        <taxon>Uroviricota</taxon>
        <taxon>Caudoviricetes</taxon>
        <taxon>Chimalliviridae</taxon>
        <taxon>Moabitevirus</taxon>
        <taxon>Moabitevirus mv2050HW</taxon>
    </lineage>
</organism>
<protein>
    <submittedName>
        <fullName evidence="1">Uncharacterized protein</fullName>
    </submittedName>
</protein>
<dbReference type="Proteomes" id="UP000223363">
    <property type="component" value="Segment"/>
</dbReference>
<sequence length="67" mass="7699">MNQLVVETARKIENITPSKTSRELTVLHFEGGSKESFMKWFMEKHQPKVGDFLVKDTQGFTQVVNSL</sequence>
<gene>
    <name evidence="1" type="ORF">2050HW_00132</name>
</gene>
<evidence type="ECO:0000313" key="1">
    <source>
        <dbReference type="EMBL" id="ATA65467.1"/>
    </source>
</evidence>
<keyword evidence="2" id="KW-1185">Reference proteome</keyword>
<dbReference type="EMBL" id="MF285618">
    <property type="protein sequence ID" value="ATA65467.1"/>
    <property type="molecule type" value="Genomic_DNA"/>
</dbReference>
<evidence type="ECO:0000313" key="2">
    <source>
        <dbReference type="Proteomes" id="UP000223363"/>
    </source>
</evidence>
<proteinExistence type="predicted"/>
<reference evidence="2" key="1">
    <citation type="submission" date="2017-06" db="EMBL/GenBank/DDBJ databases">
        <authorList>
            <person name="Zhao X."/>
        </authorList>
    </citation>
    <scope>NUCLEOTIDE SEQUENCE [LARGE SCALE GENOMIC DNA]</scope>
</reference>
<name>A0A289YVD8_9CAUD</name>
<accession>A0A289YVD8</accession>